<feature type="transmembrane region" description="Helical" evidence="1">
    <location>
        <begin position="24"/>
        <end position="46"/>
    </location>
</feature>
<organism evidence="2 3">
    <name type="scientific">Allobacillus halotolerans</name>
    <dbReference type="NCBI Taxonomy" id="570278"/>
    <lineage>
        <taxon>Bacteria</taxon>
        <taxon>Bacillati</taxon>
        <taxon>Bacillota</taxon>
        <taxon>Bacilli</taxon>
        <taxon>Bacillales</taxon>
        <taxon>Bacillaceae</taxon>
        <taxon>Allobacillus</taxon>
    </lineage>
</organism>
<gene>
    <name evidence="2" type="ORF">KQ486_12865</name>
</gene>
<keyword evidence="1" id="KW-0472">Membrane</keyword>
<proteinExistence type="predicted"/>
<keyword evidence="3" id="KW-1185">Reference proteome</keyword>
<evidence type="ECO:0000313" key="2">
    <source>
        <dbReference type="EMBL" id="MBU6081907.1"/>
    </source>
</evidence>
<dbReference type="RefSeq" id="WP_186278643.1">
    <property type="nucleotide sequence ID" value="NZ_CAUPKR010000015.1"/>
</dbReference>
<keyword evidence="1" id="KW-0812">Transmembrane</keyword>
<dbReference type="Proteomes" id="UP000812672">
    <property type="component" value="Unassembled WGS sequence"/>
</dbReference>
<dbReference type="EMBL" id="JAHLZF010000025">
    <property type="protein sequence ID" value="MBU6081907.1"/>
    <property type="molecule type" value="Genomic_DNA"/>
</dbReference>
<name>A0ABS6GUQ3_9BACI</name>
<evidence type="ECO:0000313" key="3">
    <source>
        <dbReference type="Proteomes" id="UP000812672"/>
    </source>
</evidence>
<sequence length="53" mass="6250">MKDQKVTKIEDAKEMEEVHDERGAFWSSIIFVGGFIFALYVVYYLLYMIRVGI</sequence>
<protein>
    <recommendedName>
        <fullName evidence="4">Cytochrome c oxidase subunit 2A</fullName>
    </recommendedName>
</protein>
<accession>A0ABS6GUQ3</accession>
<comment type="caution">
    <text evidence="2">The sequence shown here is derived from an EMBL/GenBank/DDBJ whole genome shotgun (WGS) entry which is preliminary data.</text>
</comment>
<reference evidence="2 3" key="1">
    <citation type="journal article" date="2011" name="Int. J. Syst. Evol. Microbiol.">
        <title>Allobacillus halotolerans gen. nov., sp. nov. isolated from shrimp paste.</title>
        <authorList>
            <person name="Sheu S.Y."/>
            <person name="Arun A.B."/>
            <person name="Jiang S.R."/>
            <person name="Young C.C."/>
            <person name="Chen W.M."/>
        </authorList>
    </citation>
    <scope>NUCLEOTIDE SEQUENCE [LARGE SCALE GENOMIC DNA]</scope>
    <source>
        <strain evidence="2 3">LMG 24826</strain>
    </source>
</reference>
<evidence type="ECO:0000256" key="1">
    <source>
        <dbReference type="SAM" id="Phobius"/>
    </source>
</evidence>
<evidence type="ECO:0008006" key="4">
    <source>
        <dbReference type="Google" id="ProtNLM"/>
    </source>
</evidence>
<keyword evidence="1" id="KW-1133">Transmembrane helix</keyword>